<gene>
    <name evidence="1" type="ORF">VTK73DRAFT_3172</name>
</gene>
<comment type="caution">
    <text evidence="1">The sequence shown here is derived from an EMBL/GenBank/DDBJ whole genome shotgun (WGS) entry which is preliminary data.</text>
</comment>
<organism evidence="1 2">
    <name type="scientific">Phialemonium thermophilum</name>
    <dbReference type="NCBI Taxonomy" id="223376"/>
    <lineage>
        <taxon>Eukaryota</taxon>
        <taxon>Fungi</taxon>
        <taxon>Dikarya</taxon>
        <taxon>Ascomycota</taxon>
        <taxon>Pezizomycotina</taxon>
        <taxon>Sordariomycetes</taxon>
        <taxon>Sordariomycetidae</taxon>
        <taxon>Cephalothecales</taxon>
        <taxon>Cephalothecaceae</taxon>
        <taxon>Phialemonium</taxon>
    </lineage>
</organism>
<proteinExistence type="predicted"/>
<reference evidence="1 2" key="1">
    <citation type="journal article" date="2024" name="Commun. Biol.">
        <title>Comparative genomic analysis of thermophilic fungi reveals convergent evolutionary adaptations and gene losses.</title>
        <authorList>
            <person name="Steindorff A.S."/>
            <person name="Aguilar-Pontes M.V."/>
            <person name="Robinson A.J."/>
            <person name="Andreopoulos B."/>
            <person name="LaButti K."/>
            <person name="Kuo A."/>
            <person name="Mondo S."/>
            <person name="Riley R."/>
            <person name="Otillar R."/>
            <person name="Haridas S."/>
            <person name="Lipzen A."/>
            <person name="Grimwood J."/>
            <person name="Schmutz J."/>
            <person name="Clum A."/>
            <person name="Reid I.D."/>
            <person name="Moisan M.C."/>
            <person name="Butler G."/>
            <person name="Nguyen T.T.M."/>
            <person name="Dewar K."/>
            <person name="Conant G."/>
            <person name="Drula E."/>
            <person name="Henrissat B."/>
            <person name="Hansel C."/>
            <person name="Singer S."/>
            <person name="Hutchinson M.I."/>
            <person name="de Vries R.P."/>
            <person name="Natvig D.O."/>
            <person name="Powell A.J."/>
            <person name="Tsang A."/>
            <person name="Grigoriev I.V."/>
        </authorList>
    </citation>
    <scope>NUCLEOTIDE SEQUENCE [LARGE SCALE GENOMIC DNA]</scope>
    <source>
        <strain evidence="1 2">ATCC 24622</strain>
    </source>
</reference>
<accession>A0ABR3VLG3</accession>
<sequence>MACLRRRSTRPTWGAFLGWRLSGLDLILRTRSVRLRYRPMVSDERLSSCRLVAELDEVSASLRERSCSMRSWFRFRSISSIPRSMSRHSFRMALGSPWPKEPAFCARDDISTGLAAREWPRVRQRFFSPLLHGVRHSISGDGTHSRSRFDPSRAGYSERRPQLPALVLGRRPLVAELVVRELSTPLHLQDCSARQRGFACLRTCSQETIRQQIWGARGEVYVEVRRSGVGRKEEDTNPY</sequence>
<dbReference type="EMBL" id="JAZHXJ010001976">
    <property type="protein sequence ID" value="KAL1842230.1"/>
    <property type="molecule type" value="Genomic_DNA"/>
</dbReference>
<dbReference type="Proteomes" id="UP001586593">
    <property type="component" value="Unassembled WGS sequence"/>
</dbReference>
<evidence type="ECO:0000313" key="2">
    <source>
        <dbReference type="Proteomes" id="UP001586593"/>
    </source>
</evidence>
<keyword evidence="2" id="KW-1185">Reference proteome</keyword>
<evidence type="ECO:0000313" key="1">
    <source>
        <dbReference type="EMBL" id="KAL1842230.1"/>
    </source>
</evidence>
<protein>
    <submittedName>
        <fullName evidence="1">Uncharacterized protein</fullName>
    </submittedName>
</protein>
<name>A0ABR3VLG3_9PEZI</name>